<sequence>MDFLYPYAIIAGYSHFILKGTPIMSLSDAERARWAEIDSLVADHKTSLKAASTHEDLKEFATEHGLMNKKDFGKYKVSLRKIGVDYESLREKTFKSRDNQRVQQLADLPEAVPTVRLWTAAVEKDTKASFAIVDAENTAVWYGDFFPNDYTRVPGDIVSAEQSVIEKAIWIAHKAITARGGDVGRVIITTNYPDFDSDDFAAASVKNGVAVEIVADPDDTRALDMAQAPGYQRWQDTNLADLVEDMES</sequence>
<accession>C0E191</accession>
<name>C0E191_9CORY</name>
<evidence type="ECO:0000313" key="1">
    <source>
        <dbReference type="EMBL" id="EEG27716.1"/>
    </source>
</evidence>
<evidence type="ECO:0000313" key="2">
    <source>
        <dbReference type="Proteomes" id="UP000006247"/>
    </source>
</evidence>
<dbReference type="AlphaFoldDB" id="C0E191"/>
<dbReference type="RefSeq" id="WP_005520147.1">
    <property type="nucleotide sequence ID" value="NZ_EQ973328.1"/>
</dbReference>
<reference evidence="1 2" key="1">
    <citation type="submission" date="2009-01" db="EMBL/GenBank/DDBJ databases">
        <authorList>
            <person name="Fulton L."/>
            <person name="Clifton S."/>
            <person name="Chinwalla A.T."/>
            <person name="Mitreva M."/>
            <person name="Sodergren E."/>
            <person name="Weinstock G."/>
            <person name="Clifton S."/>
            <person name="Dooling D.J."/>
            <person name="Fulton B."/>
            <person name="Minx P."/>
            <person name="Pepin K.H."/>
            <person name="Johnson M."/>
            <person name="Bhonagiri V."/>
            <person name="Nash W.E."/>
            <person name="Mardis E.R."/>
            <person name="Wilson R.K."/>
        </authorList>
    </citation>
    <scope>NUCLEOTIDE SEQUENCE [LARGE SCALE GENOMIC DNA]</scope>
    <source>
        <strain evidence="1 2">ATCC 33806</strain>
    </source>
</reference>
<proteinExistence type="predicted"/>
<gene>
    <name evidence="1" type="ORF">CORMATOL_00741</name>
</gene>
<dbReference type="EMBL" id="ACEB01000007">
    <property type="protein sequence ID" value="EEG27716.1"/>
    <property type="molecule type" value="Genomic_DNA"/>
</dbReference>
<protein>
    <submittedName>
        <fullName evidence="1">Uncharacterized protein</fullName>
    </submittedName>
</protein>
<dbReference type="Proteomes" id="UP000006247">
    <property type="component" value="Unassembled WGS sequence"/>
</dbReference>
<dbReference type="HOGENOM" id="CLU_1218130_0_0_11"/>
<organism evidence="1 2">
    <name type="scientific">Corynebacterium matruchotii ATCC 33806</name>
    <dbReference type="NCBI Taxonomy" id="566549"/>
    <lineage>
        <taxon>Bacteria</taxon>
        <taxon>Bacillati</taxon>
        <taxon>Actinomycetota</taxon>
        <taxon>Actinomycetes</taxon>
        <taxon>Mycobacteriales</taxon>
        <taxon>Corynebacteriaceae</taxon>
        <taxon>Corynebacterium</taxon>
    </lineage>
</organism>
<comment type="caution">
    <text evidence="1">The sequence shown here is derived from an EMBL/GenBank/DDBJ whole genome shotgun (WGS) entry which is preliminary data.</text>
</comment>